<dbReference type="Gene3D" id="3.90.1590.10">
    <property type="entry name" value="glutathione-dependent formaldehyde- activating enzyme (gfa)"/>
    <property type="match status" value="1"/>
</dbReference>
<evidence type="ECO:0000256" key="1">
    <source>
        <dbReference type="ARBA" id="ARBA00005495"/>
    </source>
</evidence>
<dbReference type="GeneID" id="68871694"/>
<dbReference type="RefSeq" id="WP_037923125.1">
    <property type="nucleotide sequence ID" value="NZ_CP054599.1"/>
</dbReference>
<evidence type="ECO:0000256" key="3">
    <source>
        <dbReference type="ARBA" id="ARBA00022833"/>
    </source>
</evidence>
<evidence type="ECO:0000256" key="2">
    <source>
        <dbReference type="ARBA" id="ARBA00022723"/>
    </source>
</evidence>
<evidence type="ECO:0000259" key="5">
    <source>
        <dbReference type="PROSITE" id="PS51891"/>
    </source>
</evidence>
<keyword evidence="4" id="KW-0456">Lyase</keyword>
<dbReference type="InterPro" id="IPR006913">
    <property type="entry name" value="CENP-V/GFA"/>
</dbReference>
<dbReference type="GO" id="GO:0046872">
    <property type="term" value="F:metal ion binding"/>
    <property type="evidence" value="ECO:0007669"/>
    <property type="project" value="UniProtKB-KW"/>
</dbReference>
<dbReference type="EMBL" id="JAMD01000002">
    <property type="protein sequence ID" value="KEJ97278.1"/>
    <property type="molecule type" value="Genomic_DNA"/>
</dbReference>
<dbReference type="OrthoDB" id="9807246at2"/>
<dbReference type="Pfam" id="PF04828">
    <property type="entry name" value="GFA"/>
    <property type="match status" value="1"/>
</dbReference>
<proteinExistence type="inferred from homology"/>
<comment type="similarity">
    <text evidence="1">Belongs to the Gfa family.</text>
</comment>
<dbReference type="PROSITE" id="PS51891">
    <property type="entry name" value="CENP_V_GFA"/>
    <property type="match status" value="1"/>
</dbReference>
<dbReference type="AlphaFoldDB" id="A0A073J3T8"/>
<keyword evidence="2" id="KW-0479">Metal-binding</keyword>
<accession>A0A073J3T8</accession>
<protein>
    <recommendedName>
        <fullName evidence="5">CENP-V/GFA domain-containing protein</fullName>
    </recommendedName>
</protein>
<dbReference type="SUPFAM" id="SSF51316">
    <property type="entry name" value="Mss4-like"/>
    <property type="match status" value="1"/>
</dbReference>
<dbReference type="Proteomes" id="UP000027746">
    <property type="component" value="Unassembled WGS sequence"/>
</dbReference>
<sequence>MARTGSCNCGAVRYRITADVRHTGACHCGMCRKWSGGVYLGVEVAPADMNIEGLDRLTTYTSSPWAERAFCGTCGCNIFYRVTAPGPHQGTYHVGLGTMDDTSGITLTEEIFIDRKPQGYAFAGDTRKMTEAEVMAMFAPN</sequence>
<dbReference type="PANTHER" id="PTHR33337:SF40">
    <property type="entry name" value="CENP-V_GFA DOMAIN-CONTAINING PROTEIN-RELATED"/>
    <property type="match status" value="1"/>
</dbReference>
<evidence type="ECO:0000256" key="4">
    <source>
        <dbReference type="ARBA" id="ARBA00023239"/>
    </source>
</evidence>
<dbReference type="PANTHER" id="PTHR33337">
    <property type="entry name" value="GFA DOMAIN-CONTAINING PROTEIN"/>
    <property type="match status" value="1"/>
</dbReference>
<comment type="caution">
    <text evidence="6">The sequence shown here is derived from an EMBL/GenBank/DDBJ whole genome shotgun (WGS) entry which is preliminary data.</text>
</comment>
<organism evidence="6 7">
    <name type="scientific">Pseudosulfitobacter pseudonitzschiae</name>
    <dbReference type="NCBI Taxonomy" id="1402135"/>
    <lineage>
        <taxon>Bacteria</taxon>
        <taxon>Pseudomonadati</taxon>
        <taxon>Pseudomonadota</taxon>
        <taxon>Alphaproteobacteria</taxon>
        <taxon>Rhodobacterales</taxon>
        <taxon>Roseobacteraceae</taxon>
        <taxon>Pseudosulfitobacter</taxon>
    </lineage>
</organism>
<dbReference type="InterPro" id="IPR011057">
    <property type="entry name" value="Mss4-like_sf"/>
</dbReference>
<keyword evidence="7" id="KW-1185">Reference proteome</keyword>
<evidence type="ECO:0000313" key="7">
    <source>
        <dbReference type="Proteomes" id="UP000027746"/>
    </source>
</evidence>
<reference evidence="6 7" key="1">
    <citation type="submission" date="2014-01" db="EMBL/GenBank/DDBJ databases">
        <title>Sulfitobacter sp. H3 (MCCC 1A00686) Genome Sequencing.</title>
        <authorList>
            <person name="Lai Q."/>
            <person name="Hong Z."/>
        </authorList>
    </citation>
    <scope>NUCLEOTIDE SEQUENCE [LARGE SCALE GENOMIC DNA]</scope>
    <source>
        <strain evidence="6 7">H3</strain>
    </source>
</reference>
<gene>
    <name evidence="6" type="ORF">SUH3_10910</name>
</gene>
<evidence type="ECO:0000313" key="6">
    <source>
        <dbReference type="EMBL" id="KEJ97278.1"/>
    </source>
</evidence>
<feature type="domain" description="CENP-V/GFA" evidence="5">
    <location>
        <begin position="3"/>
        <end position="121"/>
    </location>
</feature>
<keyword evidence="3" id="KW-0862">Zinc</keyword>
<name>A0A073J3T8_9RHOB</name>
<dbReference type="GO" id="GO:0016846">
    <property type="term" value="F:carbon-sulfur lyase activity"/>
    <property type="evidence" value="ECO:0007669"/>
    <property type="project" value="InterPro"/>
</dbReference>